<evidence type="ECO:0000256" key="4">
    <source>
        <dbReference type="ARBA" id="ARBA00023136"/>
    </source>
</evidence>
<keyword evidence="5 6" id="KW-0968">Cytoplasmic vesicle</keyword>
<feature type="short sequence motif" description="Prevents secretion from ER" evidence="6">
    <location>
        <begin position="68"/>
        <end position="71"/>
    </location>
</feature>
<keyword evidence="2 6" id="KW-0256">Endoplasmic reticulum</keyword>
<comment type="similarity">
    <text evidence="6">Belongs to the VMA21 family.</text>
</comment>
<dbReference type="GO" id="GO:0070072">
    <property type="term" value="P:vacuolar proton-transporting V-type ATPase complex assembly"/>
    <property type="evidence" value="ECO:0007669"/>
    <property type="project" value="UniProtKB-UniRule"/>
</dbReference>
<comment type="caution">
    <text evidence="7">The sequence shown here is derived from an EMBL/GenBank/DDBJ whole genome shotgun (WGS) entry which is preliminary data.</text>
</comment>
<dbReference type="GO" id="GO:0005789">
    <property type="term" value="C:endoplasmic reticulum membrane"/>
    <property type="evidence" value="ECO:0007669"/>
    <property type="project" value="UniProtKB-SubCell"/>
</dbReference>
<keyword evidence="1 6" id="KW-0812">Transmembrane</keyword>
<feature type="transmembrane region" description="Helical" evidence="6">
    <location>
        <begin position="9"/>
        <end position="29"/>
    </location>
</feature>
<evidence type="ECO:0000256" key="3">
    <source>
        <dbReference type="ARBA" id="ARBA00022989"/>
    </source>
</evidence>
<dbReference type="Proteomes" id="UP001196530">
    <property type="component" value="Unassembled WGS sequence"/>
</dbReference>
<feature type="transmembrane region" description="Helical" evidence="6">
    <location>
        <begin position="74"/>
        <end position="91"/>
    </location>
</feature>
<dbReference type="EMBL" id="JAHLUX010000007">
    <property type="protein sequence ID" value="KAG7817809.1"/>
    <property type="molecule type" value="Genomic_DNA"/>
</dbReference>
<dbReference type="GO" id="GO:0012507">
    <property type="term" value="C:ER to Golgi transport vesicle membrane"/>
    <property type="evidence" value="ECO:0007669"/>
    <property type="project" value="UniProtKB-SubCell"/>
</dbReference>
<dbReference type="InterPro" id="IPR019013">
    <property type="entry name" value="Vma21"/>
</dbReference>
<name>A0AAN6I4Z6_PICAN</name>
<evidence type="ECO:0008006" key="9">
    <source>
        <dbReference type="Google" id="ProtNLM"/>
    </source>
</evidence>
<sequence>MHSRVIKKLIICTALMIIAPLLTFFVSRAVFSNSIVSGGLAALVANIVLIGYVIVAFNEDIDKDTKEKKEEEPLVFWFLVISCIVLSTFLYSNVNSGQFLTAGLGVEVLVVVSGPNPNFPDNQGWNSNVQELGLGSSESVEECVLKRTLQWRLSVRRNSVLSDVFLLWGAWNVSLPKFQRVYLPM</sequence>
<dbReference type="GO" id="GO:0033116">
    <property type="term" value="C:endoplasmic reticulum-Golgi intermediate compartment membrane"/>
    <property type="evidence" value="ECO:0007669"/>
    <property type="project" value="UniProtKB-SubCell"/>
</dbReference>
<dbReference type="AlphaFoldDB" id="A0AAN6I4Z6"/>
<comment type="caution">
    <text evidence="6">Lacks conserved residue(s) required for the propagation of feature annotation.</text>
</comment>
<accession>A0AAN6I4Z6</accession>
<feature type="transmembrane region" description="Helical" evidence="6">
    <location>
        <begin position="35"/>
        <end position="54"/>
    </location>
</feature>
<protein>
    <recommendedName>
        <fullName evidence="9">Vacuolar ATPase assembly integral membrane protein VMA21</fullName>
    </recommendedName>
</protein>
<reference evidence="7" key="1">
    <citation type="journal article" date="2021" name="G3 (Bethesda)">
        <title>Genomic diversity, chromosomal rearrangements, and interspecies hybridization in the ogataea polymorpha species complex.</title>
        <authorList>
            <person name="Hanson S.J."/>
            <person name="Cinneide E.O."/>
            <person name="Salzberg L.I."/>
            <person name="Wolfe K.H."/>
            <person name="McGowan J."/>
            <person name="Fitzpatrick D.A."/>
            <person name="Matlin K."/>
        </authorList>
    </citation>
    <scope>NUCLEOTIDE SEQUENCE</scope>
    <source>
        <strain evidence="7">61-244</strain>
    </source>
</reference>
<evidence type="ECO:0000313" key="8">
    <source>
        <dbReference type="Proteomes" id="UP001196530"/>
    </source>
</evidence>
<dbReference type="Pfam" id="PF09446">
    <property type="entry name" value="VMA21"/>
    <property type="match status" value="1"/>
</dbReference>
<evidence type="ECO:0000256" key="5">
    <source>
        <dbReference type="ARBA" id="ARBA00023329"/>
    </source>
</evidence>
<dbReference type="RefSeq" id="XP_043059150.1">
    <property type="nucleotide sequence ID" value="XM_043204325.1"/>
</dbReference>
<evidence type="ECO:0000256" key="1">
    <source>
        <dbReference type="ARBA" id="ARBA00022692"/>
    </source>
</evidence>
<gene>
    <name evidence="7" type="ORF">KL928_003708</name>
</gene>
<comment type="function">
    <text evidence="6">Required for the assembly of the V0 complex of the vacuolar ATPase (V-ATPase) in the endoplasmic reticulum.</text>
</comment>
<dbReference type="HAMAP" id="MF_03058">
    <property type="entry name" value="VMA21"/>
    <property type="match status" value="1"/>
</dbReference>
<comment type="subcellular location">
    <subcellularLocation>
        <location evidence="6">Endoplasmic reticulum membrane</location>
        <topology evidence="6">Multi-pass membrane protein</topology>
    </subcellularLocation>
    <subcellularLocation>
        <location evidence="6">Endoplasmic reticulum-Golgi intermediate compartment membrane</location>
        <topology evidence="6">Multi-pass membrane protein</topology>
    </subcellularLocation>
    <subcellularLocation>
        <location evidence="6">Cytoplasmic vesicle</location>
        <location evidence="6">COPII-coated vesicle membrane</location>
        <topology evidence="6">Multi-pass membrane protein</topology>
    </subcellularLocation>
</comment>
<evidence type="ECO:0000313" key="7">
    <source>
        <dbReference type="EMBL" id="KAG7817809.1"/>
    </source>
</evidence>
<organism evidence="7 8">
    <name type="scientific">Pichia angusta</name>
    <name type="common">Yeast</name>
    <name type="synonym">Hansenula polymorpha</name>
    <dbReference type="NCBI Taxonomy" id="870730"/>
    <lineage>
        <taxon>Eukaryota</taxon>
        <taxon>Fungi</taxon>
        <taxon>Dikarya</taxon>
        <taxon>Ascomycota</taxon>
        <taxon>Saccharomycotina</taxon>
        <taxon>Pichiomycetes</taxon>
        <taxon>Pichiales</taxon>
        <taxon>Pichiaceae</taxon>
        <taxon>Ogataea</taxon>
    </lineage>
</organism>
<keyword evidence="3 6" id="KW-1133">Transmembrane helix</keyword>
<evidence type="ECO:0000256" key="6">
    <source>
        <dbReference type="HAMAP-Rule" id="MF_03058"/>
    </source>
</evidence>
<dbReference type="GeneID" id="66127759"/>
<keyword evidence="4 6" id="KW-0472">Membrane</keyword>
<proteinExistence type="inferred from homology"/>
<evidence type="ECO:0000256" key="2">
    <source>
        <dbReference type="ARBA" id="ARBA00022824"/>
    </source>
</evidence>